<keyword evidence="2" id="KW-1185">Reference proteome</keyword>
<name>A0ABR3BFC1_PHYBL</name>
<evidence type="ECO:0000313" key="1">
    <source>
        <dbReference type="EMBL" id="KAL0097401.1"/>
    </source>
</evidence>
<comment type="caution">
    <text evidence="1">The sequence shown here is derived from an EMBL/GenBank/DDBJ whole genome shotgun (WGS) entry which is preliminary data.</text>
</comment>
<accession>A0ABR3BFC1</accession>
<dbReference type="EMBL" id="JBCLYO010000001">
    <property type="protein sequence ID" value="KAL0097401.1"/>
    <property type="molecule type" value="Genomic_DNA"/>
</dbReference>
<proteinExistence type="predicted"/>
<dbReference type="Proteomes" id="UP001448207">
    <property type="component" value="Unassembled WGS sequence"/>
</dbReference>
<gene>
    <name evidence="1" type="ORF">J3Q64DRAFT_1693815</name>
</gene>
<evidence type="ECO:0000313" key="2">
    <source>
        <dbReference type="Proteomes" id="UP001448207"/>
    </source>
</evidence>
<protein>
    <submittedName>
        <fullName evidence="1">Uncharacterized protein</fullName>
    </submittedName>
</protein>
<sequence length="205" mass="23101">MFGQTSLISSSASSVPSKRSRSYSQESITISTSSSANCAVSFMDVDSGNCSFGECNISFCAREEEDEDDIEILLDPSQLDMEDQFIFEIVTGYGQRKPSCYSVIHLFYMILLRNFILLKANVSTKDLKLKKSFRVQDTTCTILEVGGIQKLTKLKLYNDAKIHFFHIVLCCLSTYCSSYAGMKDIKKSRIYANWLLEMLLKVTSS</sequence>
<reference evidence="1 2" key="1">
    <citation type="submission" date="2024-04" db="EMBL/GenBank/DDBJ databases">
        <title>Symmetric and asymmetric DNA N6-adenine methylation regulates different biological responses in Mucorales.</title>
        <authorList>
            <consortium name="Lawrence Berkeley National Laboratory"/>
            <person name="Lax C."/>
            <person name="Mondo S.J."/>
            <person name="Osorio-Concepcion M."/>
            <person name="Muszewska A."/>
            <person name="Corrochano-Luque M."/>
            <person name="Gutierrez G."/>
            <person name="Riley R."/>
            <person name="Lipzen A."/>
            <person name="Guo J."/>
            <person name="Hundley H."/>
            <person name="Amirebrahimi M."/>
            <person name="Ng V."/>
            <person name="Lorenzo-Gutierrez D."/>
            <person name="Binder U."/>
            <person name="Yang J."/>
            <person name="Song Y."/>
            <person name="Canovas D."/>
            <person name="Navarro E."/>
            <person name="Freitag M."/>
            <person name="Gabaldon T."/>
            <person name="Grigoriev I.V."/>
            <person name="Corrochano L.M."/>
            <person name="Nicolas F.E."/>
            <person name="Garre V."/>
        </authorList>
    </citation>
    <scope>NUCLEOTIDE SEQUENCE [LARGE SCALE GENOMIC DNA]</scope>
    <source>
        <strain evidence="1 2">L51</strain>
    </source>
</reference>
<organism evidence="1 2">
    <name type="scientific">Phycomyces blakesleeanus</name>
    <dbReference type="NCBI Taxonomy" id="4837"/>
    <lineage>
        <taxon>Eukaryota</taxon>
        <taxon>Fungi</taxon>
        <taxon>Fungi incertae sedis</taxon>
        <taxon>Mucoromycota</taxon>
        <taxon>Mucoromycotina</taxon>
        <taxon>Mucoromycetes</taxon>
        <taxon>Mucorales</taxon>
        <taxon>Phycomycetaceae</taxon>
        <taxon>Phycomyces</taxon>
    </lineage>
</organism>